<name>A0A4R6J1J4_9BACT</name>
<evidence type="ECO:0000313" key="2">
    <source>
        <dbReference type="Proteomes" id="UP000295741"/>
    </source>
</evidence>
<evidence type="ECO:0000313" key="1">
    <source>
        <dbReference type="EMBL" id="TDO29120.1"/>
    </source>
</evidence>
<gene>
    <name evidence="1" type="ORF">BC659_1203</name>
</gene>
<dbReference type="AlphaFoldDB" id="A0A4R6J1J4"/>
<comment type="caution">
    <text evidence="1">The sequence shown here is derived from an EMBL/GenBank/DDBJ whole genome shotgun (WGS) entry which is preliminary data.</text>
</comment>
<dbReference type="RefSeq" id="WP_133473725.1">
    <property type="nucleotide sequence ID" value="NZ_SNWP01000010.1"/>
</dbReference>
<reference evidence="1 2" key="1">
    <citation type="submission" date="2019-03" db="EMBL/GenBank/DDBJ databases">
        <title>Genomic Encyclopedia of Archaeal and Bacterial Type Strains, Phase II (KMG-II): from individual species to whole genera.</title>
        <authorList>
            <person name="Goeker M."/>
        </authorList>
    </citation>
    <scope>NUCLEOTIDE SEQUENCE [LARGE SCALE GENOMIC DNA]</scope>
    <source>
        <strain evidence="1 2">DSM 28323</strain>
    </source>
</reference>
<dbReference type="EMBL" id="SNWP01000010">
    <property type="protein sequence ID" value="TDO29120.1"/>
    <property type="molecule type" value="Genomic_DNA"/>
</dbReference>
<dbReference type="PROSITE" id="PS51257">
    <property type="entry name" value="PROKAR_LIPOPROTEIN"/>
    <property type="match status" value="1"/>
</dbReference>
<accession>A0A4R6J1J4</accession>
<sequence length="229" mass="25206">MKQVTSFSKGVLSAAALIFLFALSIMGCQKEVKNNPDKFQKTDAKSLAKDESFITLIRNFNIMVDYSIHNFSKDKRNSIRSKIDLAKGQKLSAEQQYSTIVNDLTPLDKATLENISKIIYENNSNLQKRYGTNLTRDIFIEAATLMNENTSNSTTVRNSQVVRSNEEGGCGWRYYRCSVGVAVEGALILAGCEALSAGTASVLCLIGASNWAAEGIEECANKYCPKTKN</sequence>
<keyword evidence="2" id="KW-1185">Reference proteome</keyword>
<proteinExistence type="predicted"/>
<organism evidence="1 2">
    <name type="scientific">Sediminibacterium goheungense</name>
    <dbReference type="NCBI Taxonomy" id="1086393"/>
    <lineage>
        <taxon>Bacteria</taxon>
        <taxon>Pseudomonadati</taxon>
        <taxon>Bacteroidota</taxon>
        <taxon>Chitinophagia</taxon>
        <taxon>Chitinophagales</taxon>
        <taxon>Chitinophagaceae</taxon>
        <taxon>Sediminibacterium</taxon>
    </lineage>
</organism>
<protein>
    <submittedName>
        <fullName evidence="1">Uncharacterized protein</fullName>
    </submittedName>
</protein>
<dbReference type="Proteomes" id="UP000295741">
    <property type="component" value="Unassembled WGS sequence"/>
</dbReference>